<gene>
    <name evidence="4" type="ORF">D1869_07610</name>
    <name evidence="3" type="ORF">HNQ62_000208</name>
</gene>
<feature type="domain" description="ChsH2 rubredoxin-like zinc ribbon" evidence="2">
    <location>
        <begin position="16"/>
        <end position="45"/>
    </location>
</feature>
<dbReference type="EMBL" id="JACHFY010000001">
    <property type="protein sequence ID" value="MBB5252490.1"/>
    <property type="molecule type" value="Genomic_DNA"/>
</dbReference>
<dbReference type="InterPro" id="IPR012340">
    <property type="entry name" value="NA-bd_OB-fold"/>
</dbReference>
<dbReference type="RefSeq" id="WP_052846952.1">
    <property type="nucleotide sequence ID" value="NZ_CP045484.1"/>
</dbReference>
<feature type="domain" description="ChsH2 C-terminal OB-fold" evidence="1">
    <location>
        <begin position="52"/>
        <end position="109"/>
    </location>
</feature>
<dbReference type="SUPFAM" id="SSF50249">
    <property type="entry name" value="Nucleic acid-binding proteins"/>
    <property type="match status" value="1"/>
</dbReference>
<accession>A0A650CGP8</accession>
<dbReference type="PANTHER" id="PTHR34075:SF5">
    <property type="entry name" value="BLR3430 PROTEIN"/>
    <property type="match status" value="1"/>
</dbReference>
<reference evidence="3 6" key="2">
    <citation type="submission" date="2020-08" db="EMBL/GenBank/DDBJ databases">
        <title>Genomic Encyclopedia of Type Strains, Phase IV (KMG-IV): sequencing the most valuable type-strain genomes for metagenomic binning, comparative biology and taxonomic classification.</title>
        <authorList>
            <person name="Goeker M."/>
        </authorList>
    </citation>
    <scope>NUCLEOTIDE SEQUENCE [LARGE SCALE GENOMIC DNA]</scope>
    <source>
        <strain evidence="3 6">DSM 12421</strain>
    </source>
</reference>
<proteinExistence type="predicted"/>
<evidence type="ECO:0000313" key="4">
    <source>
        <dbReference type="EMBL" id="QGR17061.1"/>
    </source>
</evidence>
<dbReference type="Pfam" id="PF01796">
    <property type="entry name" value="OB_ChsH2_C"/>
    <property type="match status" value="1"/>
</dbReference>
<dbReference type="Proteomes" id="UP000582213">
    <property type="component" value="Unassembled WGS sequence"/>
</dbReference>
<dbReference type="KEGG" id="soh:D1869_07610"/>
<evidence type="ECO:0000313" key="5">
    <source>
        <dbReference type="Proteomes" id="UP000427373"/>
    </source>
</evidence>
<dbReference type="InterPro" id="IPR002878">
    <property type="entry name" value="ChsH2_C"/>
</dbReference>
<evidence type="ECO:0000313" key="6">
    <source>
        <dbReference type="Proteomes" id="UP000582213"/>
    </source>
</evidence>
<dbReference type="GO" id="GO:0003677">
    <property type="term" value="F:DNA binding"/>
    <property type="evidence" value="ECO:0007669"/>
    <property type="project" value="UniProtKB-KW"/>
</dbReference>
<evidence type="ECO:0000259" key="1">
    <source>
        <dbReference type="Pfam" id="PF01796"/>
    </source>
</evidence>
<name>A0A650CGP8_SULOH</name>
<dbReference type="Proteomes" id="UP000427373">
    <property type="component" value="Chromosome"/>
</dbReference>
<dbReference type="InterPro" id="IPR052513">
    <property type="entry name" value="Thioester_dehydratase-like"/>
</dbReference>
<dbReference type="InterPro" id="IPR022002">
    <property type="entry name" value="ChsH2_Znr"/>
</dbReference>
<sequence length="135" mass="15168">MKISPPRNWRLKETLYSIVLGKCEKCGNIMYPYQQLCTSCGSTNVKKIVSRGHGKLIEYTISYQSREGYEKALPMAVGLIELDEGVRILAPLTDTDNIKEGAEVEAVLRRITADSNNGLIQYGIKFRVIDNARDN</sequence>
<organism evidence="4 5">
    <name type="scientific">Sulfurisphaera ohwakuensis</name>
    <dbReference type="NCBI Taxonomy" id="69656"/>
    <lineage>
        <taxon>Archaea</taxon>
        <taxon>Thermoproteota</taxon>
        <taxon>Thermoprotei</taxon>
        <taxon>Sulfolobales</taxon>
        <taxon>Sulfolobaceae</taxon>
        <taxon>Sulfurisphaera</taxon>
    </lineage>
</organism>
<dbReference type="OrthoDB" id="9573at2157"/>
<keyword evidence="5" id="KW-1185">Reference proteome</keyword>
<keyword evidence="4" id="KW-0238">DNA-binding</keyword>
<dbReference type="PANTHER" id="PTHR34075">
    <property type="entry name" value="BLR3430 PROTEIN"/>
    <property type="match status" value="1"/>
</dbReference>
<dbReference type="GeneID" id="42801102"/>
<dbReference type="EMBL" id="CP045484">
    <property type="protein sequence ID" value="QGR17061.1"/>
    <property type="molecule type" value="Genomic_DNA"/>
</dbReference>
<dbReference type="GeneID" id="1459374"/>
<protein>
    <submittedName>
        <fullName evidence="4">DNA-binding protein</fullName>
    </submittedName>
</protein>
<dbReference type="Pfam" id="PF12172">
    <property type="entry name" value="zf-ChsH2"/>
    <property type="match status" value="1"/>
</dbReference>
<evidence type="ECO:0000259" key="2">
    <source>
        <dbReference type="Pfam" id="PF12172"/>
    </source>
</evidence>
<evidence type="ECO:0000313" key="3">
    <source>
        <dbReference type="EMBL" id="MBB5252490.1"/>
    </source>
</evidence>
<reference evidence="4 5" key="1">
    <citation type="submission" date="2019-10" db="EMBL/GenBank/DDBJ databases">
        <title>Genome Sequences from Six Type Strain Members of the Archaeal Family Sulfolobaceae: Acidianus ambivalens, Acidianus infernus, Metallosphaera prunae, Stygiolobus azoricus, Sulfolobus metallicus, and Sulfurisphaera ohwakuensis.</title>
        <authorList>
            <person name="Counts J.A."/>
            <person name="Kelly R.M."/>
        </authorList>
    </citation>
    <scope>NUCLEOTIDE SEQUENCE [LARGE SCALE GENOMIC DNA]</scope>
    <source>
        <strain evidence="4 5">TA-1</strain>
    </source>
</reference>
<dbReference type="AlphaFoldDB" id="A0A650CGP8"/>